<evidence type="ECO:0000256" key="1">
    <source>
        <dbReference type="ARBA" id="ARBA00004496"/>
    </source>
</evidence>
<dbReference type="InterPro" id="IPR002109">
    <property type="entry name" value="Glutaredoxin"/>
</dbReference>
<evidence type="ECO:0000313" key="7">
    <source>
        <dbReference type="EMBL" id="GAA0164159.1"/>
    </source>
</evidence>
<sequence>MQEAIPYRRWATNQNNSSSSTSSTIYLKGPEGHDLKRIVEETPVLIFMKSGDCMGHVVKRLLQGLGVNPCVYEIDDKDEKRICVEIMGIIDGGGGRDGEGVQFPVAFIGGELFGGLDRVMATHITGELNLVLKQAGALWL</sequence>
<proteinExistence type="inferred from homology"/>
<dbReference type="GO" id="GO:0005737">
    <property type="term" value="C:cytoplasm"/>
    <property type="evidence" value="ECO:0007669"/>
    <property type="project" value="UniProtKB-SubCell"/>
</dbReference>
<feature type="domain" description="Glutaredoxin" evidence="6">
    <location>
        <begin position="44"/>
        <end position="112"/>
    </location>
</feature>
<dbReference type="InterPro" id="IPR011905">
    <property type="entry name" value="GlrX-like_pln_2"/>
</dbReference>
<dbReference type="Gene3D" id="3.40.30.10">
    <property type="entry name" value="Glutaredoxin"/>
    <property type="match status" value="1"/>
</dbReference>
<evidence type="ECO:0000256" key="4">
    <source>
        <dbReference type="ARBA" id="ARBA00023284"/>
    </source>
</evidence>
<dbReference type="AlphaFoldDB" id="A0AAV3QJG2"/>
<comment type="subcellular location">
    <subcellularLocation>
        <location evidence="1">Cytoplasm</location>
    </subcellularLocation>
</comment>
<name>A0AAV3QJG2_LITER</name>
<dbReference type="PROSITE" id="PS51354">
    <property type="entry name" value="GLUTAREDOXIN_2"/>
    <property type="match status" value="1"/>
</dbReference>
<keyword evidence="8" id="KW-1185">Reference proteome</keyword>
<keyword evidence="3" id="KW-0963">Cytoplasm</keyword>
<comment type="similarity">
    <text evidence="2">Belongs to the glutaredoxin family. CC-type subfamily.</text>
</comment>
<dbReference type="PANTHER" id="PTHR10168">
    <property type="entry name" value="GLUTAREDOXIN"/>
    <property type="match status" value="1"/>
</dbReference>
<protein>
    <submittedName>
        <fullName evidence="7">Oxidoreductase</fullName>
    </submittedName>
</protein>
<dbReference type="SUPFAM" id="SSF52833">
    <property type="entry name" value="Thioredoxin-like"/>
    <property type="match status" value="1"/>
</dbReference>
<evidence type="ECO:0000256" key="5">
    <source>
        <dbReference type="SAM" id="MobiDB-lite"/>
    </source>
</evidence>
<reference evidence="7 8" key="1">
    <citation type="submission" date="2024-01" db="EMBL/GenBank/DDBJ databases">
        <title>The complete chloroplast genome sequence of Lithospermum erythrorhizon: insights into the phylogenetic relationship among Boraginaceae species and the maternal lineages of purple gromwells.</title>
        <authorList>
            <person name="Okada T."/>
            <person name="Watanabe K."/>
        </authorList>
    </citation>
    <scope>NUCLEOTIDE SEQUENCE [LARGE SCALE GENOMIC DNA]</scope>
</reference>
<comment type="caution">
    <text evidence="7">The sequence shown here is derived from an EMBL/GenBank/DDBJ whole genome shotgun (WGS) entry which is preliminary data.</text>
</comment>
<dbReference type="Pfam" id="PF00462">
    <property type="entry name" value="Glutaredoxin"/>
    <property type="match status" value="1"/>
</dbReference>
<evidence type="ECO:0000259" key="6">
    <source>
        <dbReference type="Pfam" id="PF00462"/>
    </source>
</evidence>
<dbReference type="InterPro" id="IPR036249">
    <property type="entry name" value="Thioredoxin-like_sf"/>
</dbReference>
<feature type="compositionally biased region" description="Low complexity" evidence="5">
    <location>
        <begin position="12"/>
        <end position="24"/>
    </location>
</feature>
<evidence type="ECO:0000313" key="8">
    <source>
        <dbReference type="Proteomes" id="UP001454036"/>
    </source>
</evidence>
<keyword evidence="4" id="KW-0676">Redox-active center</keyword>
<evidence type="ECO:0000256" key="3">
    <source>
        <dbReference type="ARBA" id="ARBA00022490"/>
    </source>
</evidence>
<accession>A0AAV3QJG2</accession>
<evidence type="ECO:0000256" key="2">
    <source>
        <dbReference type="ARBA" id="ARBA00007568"/>
    </source>
</evidence>
<feature type="region of interest" description="Disordered" evidence="5">
    <location>
        <begin position="1"/>
        <end position="24"/>
    </location>
</feature>
<organism evidence="7 8">
    <name type="scientific">Lithospermum erythrorhizon</name>
    <name type="common">Purple gromwell</name>
    <name type="synonym">Lithospermum officinale var. erythrorhizon</name>
    <dbReference type="NCBI Taxonomy" id="34254"/>
    <lineage>
        <taxon>Eukaryota</taxon>
        <taxon>Viridiplantae</taxon>
        <taxon>Streptophyta</taxon>
        <taxon>Embryophyta</taxon>
        <taxon>Tracheophyta</taxon>
        <taxon>Spermatophyta</taxon>
        <taxon>Magnoliopsida</taxon>
        <taxon>eudicotyledons</taxon>
        <taxon>Gunneridae</taxon>
        <taxon>Pentapetalae</taxon>
        <taxon>asterids</taxon>
        <taxon>lamiids</taxon>
        <taxon>Boraginales</taxon>
        <taxon>Boraginaceae</taxon>
        <taxon>Boraginoideae</taxon>
        <taxon>Lithospermeae</taxon>
        <taxon>Lithospermum</taxon>
    </lineage>
</organism>
<dbReference type="EMBL" id="BAABME010021772">
    <property type="protein sequence ID" value="GAA0164159.1"/>
    <property type="molecule type" value="Genomic_DNA"/>
</dbReference>
<dbReference type="Proteomes" id="UP001454036">
    <property type="component" value="Unassembled WGS sequence"/>
</dbReference>
<gene>
    <name evidence="7" type="ORF">LIER_39729</name>
</gene>
<dbReference type="NCBIfam" id="TIGR02189">
    <property type="entry name" value="GlrX-like_plant"/>
    <property type="match status" value="1"/>
</dbReference>